<keyword evidence="1" id="KW-0167">Capsid protein</keyword>
<organism evidence="3">
    <name type="scientific">Myoviridae sp. ctqfO1</name>
    <dbReference type="NCBI Taxonomy" id="2827710"/>
    <lineage>
        <taxon>Viruses</taxon>
        <taxon>Duplodnaviria</taxon>
        <taxon>Heunggongvirae</taxon>
        <taxon>Uroviricota</taxon>
        <taxon>Caudoviricetes</taxon>
    </lineage>
</organism>
<sequence>MNFFDYITPANILAYWDNSKADQTAYMGEMLFPATKIQGLELSKVGGRAGLPVRLKASAFDTQATYRDRLSIEVTKQKMPFFRERMKVDEETRQQILAISNDQILRGYVTRIFDDAGNLLRGSRATRERMAMELISTGHVKIDGNGVKLDYNYNLSRKQNVKASVAWTDPVHSKPIQDLIDWVDYFRTEFHVPMGYVVMNTKTFNLIKKSESTIAILYPTATNIGNQLVTSPQVKDLILNATGLQVLINDAAYADEVGGAGKPFYPEGVCTLLPVGGKLGNMVFGTTPEEIDLLTDAKTSGNTRITDTGVAVYTRLIDHPVNREVIVSQICLPSFGADVDGGAGSILIAKID</sequence>
<evidence type="ECO:0000313" key="3">
    <source>
        <dbReference type="EMBL" id="DAF57407.1"/>
    </source>
</evidence>
<dbReference type="EMBL" id="BK032734">
    <property type="protein sequence ID" value="DAF57407.1"/>
    <property type="molecule type" value="Genomic_DNA"/>
</dbReference>
<keyword evidence="1" id="KW-0946">Virion</keyword>
<proteinExistence type="predicted"/>
<dbReference type="Gene3D" id="3.90.1690.10">
    <property type="entry name" value="phage-related protein like domain"/>
    <property type="match status" value="1"/>
</dbReference>
<dbReference type="InterPro" id="IPR053738">
    <property type="entry name" value="Lambda_capsid_assembly"/>
</dbReference>
<evidence type="ECO:0000256" key="2">
    <source>
        <dbReference type="ARBA" id="ARBA00023200"/>
    </source>
</evidence>
<reference evidence="3" key="1">
    <citation type="journal article" date="2021" name="Proc. Natl. Acad. Sci. U.S.A.">
        <title>A Catalog of Tens of Thousands of Viruses from Human Metagenomes Reveals Hidden Associations with Chronic Diseases.</title>
        <authorList>
            <person name="Tisza M.J."/>
            <person name="Buck C.B."/>
        </authorList>
    </citation>
    <scope>NUCLEOTIDE SEQUENCE</scope>
    <source>
        <strain evidence="3">CtqfO1</strain>
    </source>
</reference>
<evidence type="ECO:0000256" key="1">
    <source>
        <dbReference type="ARBA" id="ARBA00022561"/>
    </source>
</evidence>
<name>A0A8S5T359_9CAUD</name>
<accession>A0A8S5T359</accession>
<dbReference type="Pfam" id="PF03864">
    <property type="entry name" value="Phage_cap_E"/>
    <property type="match status" value="1"/>
</dbReference>
<protein>
    <submittedName>
        <fullName evidence="3">Major capsid protein</fullName>
    </submittedName>
</protein>
<dbReference type="InterPro" id="IPR005564">
    <property type="entry name" value="Major_capsid_GpE"/>
</dbReference>
<dbReference type="GO" id="GO:0019028">
    <property type="term" value="C:viral capsid"/>
    <property type="evidence" value="ECO:0007669"/>
    <property type="project" value="UniProtKB-KW"/>
</dbReference>
<keyword evidence="2" id="KW-1035">Host cytoplasm</keyword>